<proteinExistence type="predicted"/>
<dbReference type="PANTHER" id="PTHR43798">
    <property type="entry name" value="MONOACYLGLYCEROL LIPASE"/>
    <property type="match status" value="1"/>
</dbReference>
<dbReference type="InterPro" id="IPR000073">
    <property type="entry name" value="AB_hydrolase_1"/>
</dbReference>
<dbReference type="Gene3D" id="3.40.50.1820">
    <property type="entry name" value="alpha/beta hydrolase"/>
    <property type="match status" value="1"/>
</dbReference>
<dbReference type="SUPFAM" id="SSF53474">
    <property type="entry name" value="alpha/beta-Hydrolases"/>
    <property type="match status" value="1"/>
</dbReference>
<gene>
    <name evidence="3" type="ORF">R4Z09_09870</name>
</gene>
<protein>
    <submittedName>
        <fullName evidence="3">Alpha/beta hydrolase</fullName>
    </submittedName>
</protein>
<organism evidence="3 4">
    <name type="scientific">Niallia oryzisoli</name>
    <dbReference type="NCBI Taxonomy" id="1737571"/>
    <lineage>
        <taxon>Bacteria</taxon>
        <taxon>Bacillati</taxon>
        <taxon>Bacillota</taxon>
        <taxon>Bacilli</taxon>
        <taxon>Bacillales</taxon>
        <taxon>Bacillaceae</taxon>
        <taxon>Niallia</taxon>
    </lineage>
</organism>
<reference evidence="3 4" key="1">
    <citation type="submission" date="2023-10" db="EMBL/GenBank/DDBJ databases">
        <title>Niallia locisalis sp.nov. isolated from a salt pond sample.</title>
        <authorList>
            <person name="Li X.-J."/>
            <person name="Dong L."/>
        </authorList>
    </citation>
    <scope>NUCLEOTIDE SEQUENCE [LARGE SCALE GENOMIC DNA]</scope>
    <source>
        <strain evidence="3 4">DSM 29761</strain>
    </source>
</reference>
<dbReference type="GO" id="GO:0016787">
    <property type="term" value="F:hydrolase activity"/>
    <property type="evidence" value="ECO:0007669"/>
    <property type="project" value="UniProtKB-KW"/>
</dbReference>
<dbReference type="Proteomes" id="UP001357223">
    <property type="component" value="Chromosome"/>
</dbReference>
<sequence>MAEFLYEKTRLIYDISGEGTPIVFIHPPAMGRVVFRYQEELHRHFTVILPDLSGTGDSIGPECTVTIDGYAREVKALLEHLHIKQAVICGYSAGGCVAQEFALQFPDMTLGLILISGYSEVQSLGFKYEHLAGMYFVKKFPALLRYVISAAHTDHSSYRDEINRHMKKANRNMWIEFYEQSLYYNCTQRLPEISVPILLMYGSKDFSNQHLRSFEKLANHQAVIFPKVAHQLPTKRSQLVNQTITGFIIENIEKSH</sequence>
<keyword evidence="4" id="KW-1185">Reference proteome</keyword>
<evidence type="ECO:0000256" key="1">
    <source>
        <dbReference type="ARBA" id="ARBA00022801"/>
    </source>
</evidence>
<name>A0ABZ2CJH5_9BACI</name>
<dbReference type="PANTHER" id="PTHR43798:SF31">
    <property type="entry name" value="AB HYDROLASE SUPERFAMILY PROTEIN YCLE"/>
    <property type="match status" value="1"/>
</dbReference>
<keyword evidence="1 3" id="KW-0378">Hydrolase</keyword>
<dbReference type="InterPro" id="IPR029058">
    <property type="entry name" value="AB_hydrolase_fold"/>
</dbReference>
<evidence type="ECO:0000259" key="2">
    <source>
        <dbReference type="Pfam" id="PF00561"/>
    </source>
</evidence>
<feature type="domain" description="AB hydrolase-1" evidence="2">
    <location>
        <begin position="21"/>
        <end position="151"/>
    </location>
</feature>
<evidence type="ECO:0000313" key="3">
    <source>
        <dbReference type="EMBL" id="WVX83266.1"/>
    </source>
</evidence>
<evidence type="ECO:0000313" key="4">
    <source>
        <dbReference type="Proteomes" id="UP001357223"/>
    </source>
</evidence>
<dbReference type="PRINTS" id="PR00111">
    <property type="entry name" value="ABHYDROLASE"/>
</dbReference>
<dbReference type="RefSeq" id="WP_338452152.1">
    <property type="nucleotide sequence ID" value="NZ_CP137640.1"/>
</dbReference>
<accession>A0ABZ2CJH5</accession>
<dbReference type="Pfam" id="PF00561">
    <property type="entry name" value="Abhydrolase_1"/>
    <property type="match status" value="1"/>
</dbReference>
<dbReference type="InterPro" id="IPR050266">
    <property type="entry name" value="AB_hydrolase_sf"/>
</dbReference>
<dbReference type="EMBL" id="CP137640">
    <property type="protein sequence ID" value="WVX83266.1"/>
    <property type="molecule type" value="Genomic_DNA"/>
</dbReference>